<proteinExistence type="predicted"/>
<keyword evidence="3" id="KW-1185">Reference proteome</keyword>
<sequence length="49" mass="5691">MPDRGSGEPLVCHLPCLSKRSSAAELYTTEEEEEEEKEERRDLKVQDRN</sequence>
<feature type="region of interest" description="Disordered" evidence="1">
    <location>
        <begin position="23"/>
        <end position="49"/>
    </location>
</feature>
<feature type="compositionally biased region" description="Acidic residues" evidence="1">
    <location>
        <begin position="28"/>
        <end position="37"/>
    </location>
</feature>
<dbReference type="EMBL" id="JAGKHQ010000016">
    <property type="protein sequence ID" value="KAG7493081.1"/>
    <property type="molecule type" value="Genomic_DNA"/>
</dbReference>
<dbReference type="AlphaFoldDB" id="A0AAV6QLY6"/>
<gene>
    <name evidence="2" type="ORF">JOB18_001172</name>
</gene>
<dbReference type="Proteomes" id="UP000693946">
    <property type="component" value="Linkage Group LG4"/>
</dbReference>
<comment type="caution">
    <text evidence="2">The sequence shown here is derived from an EMBL/GenBank/DDBJ whole genome shotgun (WGS) entry which is preliminary data.</text>
</comment>
<evidence type="ECO:0000256" key="1">
    <source>
        <dbReference type="SAM" id="MobiDB-lite"/>
    </source>
</evidence>
<evidence type="ECO:0000313" key="3">
    <source>
        <dbReference type="Proteomes" id="UP000693946"/>
    </source>
</evidence>
<name>A0AAV6QLY6_SOLSE</name>
<organism evidence="2 3">
    <name type="scientific">Solea senegalensis</name>
    <name type="common">Senegalese sole</name>
    <dbReference type="NCBI Taxonomy" id="28829"/>
    <lineage>
        <taxon>Eukaryota</taxon>
        <taxon>Metazoa</taxon>
        <taxon>Chordata</taxon>
        <taxon>Craniata</taxon>
        <taxon>Vertebrata</taxon>
        <taxon>Euteleostomi</taxon>
        <taxon>Actinopterygii</taxon>
        <taxon>Neopterygii</taxon>
        <taxon>Teleostei</taxon>
        <taxon>Neoteleostei</taxon>
        <taxon>Acanthomorphata</taxon>
        <taxon>Carangaria</taxon>
        <taxon>Pleuronectiformes</taxon>
        <taxon>Pleuronectoidei</taxon>
        <taxon>Soleidae</taxon>
        <taxon>Solea</taxon>
    </lineage>
</organism>
<reference evidence="2 3" key="1">
    <citation type="journal article" date="2021" name="Sci. Rep.">
        <title>Chromosome anchoring in Senegalese sole (Solea senegalensis) reveals sex-associated markers and genome rearrangements in flatfish.</title>
        <authorList>
            <person name="Guerrero-Cozar I."/>
            <person name="Gomez-Garrido J."/>
            <person name="Berbel C."/>
            <person name="Martinez-Blanch J.F."/>
            <person name="Alioto T."/>
            <person name="Claros M.G."/>
            <person name="Gagnaire P.A."/>
            <person name="Manchado M."/>
        </authorList>
    </citation>
    <scope>NUCLEOTIDE SEQUENCE [LARGE SCALE GENOMIC DNA]</scope>
    <source>
        <strain evidence="2">Sse05_10M</strain>
    </source>
</reference>
<evidence type="ECO:0000313" key="2">
    <source>
        <dbReference type="EMBL" id="KAG7493081.1"/>
    </source>
</evidence>
<protein>
    <submittedName>
        <fullName evidence="2">Uncharacterized protein</fullName>
    </submittedName>
</protein>
<feature type="compositionally biased region" description="Basic and acidic residues" evidence="1">
    <location>
        <begin position="38"/>
        <end position="49"/>
    </location>
</feature>
<accession>A0AAV6QLY6</accession>